<dbReference type="SUPFAM" id="SSF53955">
    <property type="entry name" value="Lysozyme-like"/>
    <property type="match status" value="1"/>
</dbReference>
<evidence type="ECO:0000256" key="8">
    <source>
        <dbReference type="SAM" id="Phobius"/>
    </source>
</evidence>
<evidence type="ECO:0000256" key="3">
    <source>
        <dbReference type="ARBA" id="ARBA00022676"/>
    </source>
</evidence>
<dbReference type="InterPro" id="IPR012338">
    <property type="entry name" value="Beta-lactam/transpept-like"/>
</dbReference>
<dbReference type="InterPro" id="IPR023346">
    <property type="entry name" value="Lysozyme-like_dom_sf"/>
</dbReference>
<dbReference type="RefSeq" id="WP_378266547.1">
    <property type="nucleotide sequence ID" value="NZ_JBHUKR010000009.1"/>
</dbReference>
<dbReference type="Gene3D" id="1.10.3810.10">
    <property type="entry name" value="Biosynthetic peptidoglycan transglycosylase-like"/>
    <property type="match status" value="1"/>
</dbReference>
<dbReference type="GO" id="GO:0016757">
    <property type="term" value="F:glycosyltransferase activity"/>
    <property type="evidence" value="ECO:0007669"/>
    <property type="project" value="UniProtKB-KW"/>
</dbReference>
<dbReference type="EMBL" id="JBHUKR010000009">
    <property type="protein sequence ID" value="MFD2418527.1"/>
    <property type="molecule type" value="Genomic_DNA"/>
</dbReference>
<keyword evidence="3 10" id="KW-0328">Glycosyltransferase</keyword>
<keyword evidence="2" id="KW-0378">Hydrolase</keyword>
<protein>
    <submittedName>
        <fullName evidence="10">Transglycosylase domain-containing protein</fullName>
        <ecNumber evidence="10">2.4.-.-</ecNumber>
    </submittedName>
</protein>
<evidence type="ECO:0000256" key="2">
    <source>
        <dbReference type="ARBA" id="ARBA00022670"/>
    </source>
</evidence>
<evidence type="ECO:0000256" key="4">
    <source>
        <dbReference type="ARBA" id="ARBA00022679"/>
    </source>
</evidence>
<comment type="catalytic activity">
    <reaction evidence="6">
        <text>Preferential cleavage: (Ac)2-L-Lys-D-Ala-|-D-Ala. Also transpeptidation of peptidyl-alanyl moieties that are N-acyl substituents of D-alanine.</text>
        <dbReference type="EC" id="3.4.16.4"/>
    </reaction>
</comment>
<keyword evidence="11" id="KW-1185">Reference proteome</keyword>
<reference evidence="11" key="1">
    <citation type="journal article" date="2019" name="Int. J. Syst. Evol. Microbiol.">
        <title>The Global Catalogue of Microorganisms (GCM) 10K type strain sequencing project: providing services to taxonomists for standard genome sequencing and annotation.</title>
        <authorList>
            <consortium name="The Broad Institute Genomics Platform"/>
            <consortium name="The Broad Institute Genome Sequencing Center for Infectious Disease"/>
            <person name="Wu L."/>
            <person name="Ma J."/>
        </authorList>
    </citation>
    <scope>NUCLEOTIDE SEQUENCE [LARGE SCALE GENOMIC DNA]</scope>
    <source>
        <strain evidence="11">CGMCC 4.7645</strain>
    </source>
</reference>
<keyword evidence="8" id="KW-0472">Membrane</keyword>
<gene>
    <name evidence="10" type="ORF">ACFSXZ_19575</name>
</gene>
<accession>A0ABW5FVL9</accession>
<keyword evidence="4 10" id="KW-0808">Transferase</keyword>
<evidence type="ECO:0000256" key="1">
    <source>
        <dbReference type="ARBA" id="ARBA00022645"/>
    </source>
</evidence>
<proteinExistence type="predicted"/>
<sequence length="581" mass="62867">MTLSRKQRKSSKVWRRTRRTLYVLTGLALGVPAIAFMIGYLLWDVESPRHVLAELDRTVVLNYSDGTPMMKILPEDGDRQYVQFADVPAKLVSAIIAVEDPTFWTNDGFEPRGIVRAMVTGVGGGSGITQQYIKNSTGDDDASYFRKFKELVLATKVTRERSKQDIFESYVNLVSFGRNTHGPAAGMNAYFGKPLASMTWSQAAFLAGMLQAPYGHDPAAVGDGEAAKRWEYAANKLVERGYISPADRAAMAYPGKEIVPPGQTAGGKLSFTEYHIQQEVLAELEAQGYSLARLRREIATVRTTIDRNAQARAVQVLHDRLGGQPDYLRAAVVSIDPKTGGVLAYAGGDWSARDYASTPHRTGTAFRPFPRATAVARGEPVTPPNIRQTAYDAGIPEFVDGQRTLTQDDDVHIATTIGDGVYRLRPLDLAGAYATFANHGTRVPPHFVGGVGKGKPAFGDKSTAVAAMAVATGGYGPLPGEFRLGDTGDDYSDAWAINLGPQTVTAVWVGSDDERALRTADGRAVTGESLPTIMWHEITAPTDGVPRGRTWFDPRKQFGLAAGDGLPGAITSRKPDDGFRP</sequence>
<dbReference type="InterPro" id="IPR036950">
    <property type="entry name" value="PBP_transglycosylase"/>
</dbReference>
<dbReference type="EC" id="2.4.-.-" evidence="10"/>
<comment type="catalytic activity">
    <reaction evidence="7">
        <text>[GlcNAc-(1-&gt;4)-Mur2Ac(oyl-L-Ala-gamma-D-Glu-L-Lys-D-Ala-D-Ala)](n)-di-trans,octa-cis-undecaprenyl diphosphate + beta-D-GlcNAc-(1-&gt;4)-Mur2Ac(oyl-L-Ala-gamma-D-Glu-L-Lys-D-Ala-D-Ala)-di-trans,octa-cis-undecaprenyl diphosphate = [GlcNAc-(1-&gt;4)-Mur2Ac(oyl-L-Ala-gamma-D-Glu-L-Lys-D-Ala-D-Ala)](n+1)-di-trans,octa-cis-undecaprenyl diphosphate + di-trans,octa-cis-undecaprenyl diphosphate + H(+)</text>
        <dbReference type="Rhea" id="RHEA:23708"/>
        <dbReference type="Rhea" id="RHEA-COMP:9602"/>
        <dbReference type="Rhea" id="RHEA-COMP:9603"/>
        <dbReference type="ChEBI" id="CHEBI:15378"/>
        <dbReference type="ChEBI" id="CHEBI:58405"/>
        <dbReference type="ChEBI" id="CHEBI:60033"/>
        <dbReference type="ChEBI" id="CHEBI:78435"/>
        <dbReference type="EC" id="2.4.99.28"/>
    </reaction>
</comment>
<dbReference type="PANTHER" id="PTHR32282:SF34">
    <property type="entry name" value="PENICILLIN-BINDING PROTEIN 1A"/>
    <property type="match status" value="1"/>
</dbReference>
<evidence type="ECO:0000313" key="10">
    <source>
        <dbReference type="EMBL" id="MFD2418527.1"/>
    </source>
</evidence>
<evidence type="ECO:0000313" key="11">
    <source>
        <dbReference type="Proteomes" id="UP001597417"/>
    </source>
</evidence>
<keyword evidence="8" id="KW-1133">Transmembrane helix</keyword>
<dbReference type="InterPro" id="IPR050396">
    <property type="entry name" value="Glycosyltr_51/Transpeptidase"/>
</dbReference>
<feature type="transmembrane region" description="Helical" evidence="8">
    <location>
        <begin position="21"/>
        <end position="43"/>
    </location>
</feature>
<dbReference type="PANTHER" id="PTHR32282">
    <property type="entry name" value="BINDING PROTEIN TRANSPEPTIDASE, PUTATIVE-RELATED"/>
    <property type="match status" value="1"/>
</dbReference>
<evidence type="ECO:0000256" key="6">
    <source>
        <dbReference type="ARBA" id="ARBA00034000"/>
    </source>
</evidence>
<name>A0ABW5FVL9_9PSEU</name>
<keyword evidence="8" id="KW-0812">Transmembrane</keyword>
<keyword evidence="5" id="KW-0511">Multifunctional enzyme</keyword>
<evidence type="ECO:0000259" key="9">
    <source>
        <dbReference type="Pfam" id="PF00912"/>
    </source>
</evidence>
<organism evidence="10 11">
    <name type="scientific">Amycolatopsis pigmentata</name>
    <dbReference type="NCBI Taxonomy" id="450801"/>
    <lineage>
        <taxon>Bacteria</taxon>
        <taxon>Bacillati</taxon>
        <taxon>Actinomycetota</taxon>
        <taxon>Actinomycetes</taxon>
        <taxon>Pseudonocardiales</taxon>
        <taxon>Pseudonocardiaceae</taxon>
        <taxon>Amycolatopsis</taxon>
    </lineage>
</organism>
<evidence type="ECO:0000256" key="7">
    <source>
        <dbReference type="ARBA" id="ARBA00049902"/>
    </source>
</evidence>
<keyword evidence="2" id="KW-0645">Protease</keyword>
<comment type="caution">
    <text evidence="10">The sequence shown here is derived from an EMBL/GenBank/DDBJ whole genome shotgun (WGS) entry which is preliminary data.</text>
</comment>
<feature type="domain" description="Glycosyl transferase family 51" evidence="9">
    <location>
        <begin position="67"/>
        <end position="236"/>
    </location>
</feature>
<dbReference type="Gene3D" id="3.40.710.10">
    <property type="entry name" value="DD-peptidase/beta-lactamase superfamily"/>
    <property type="match status" value="2"/>
</dbReference>
<dbReference type="SUPFAM" id="SSF56601">
    <property type="entry name" value="beta-lactamase/transpeptidase-like"/>
    <property type="match status" value="1"/>
</dbReference>
<dbReference type="Proteomes" id="UP001597417">
    <property type="component" value="Unassembled WGS sequence"/>
</dbReference>
<dbReference type="Pfam" id="PF00912">
    <property type="entry name" value="Transgly"/>
    <property type="match status" value="1"/>
</dbReference>
<dbReference type="InterPro" id="IPR001264">
    <property type="entry name" value="Glyco_trans_51"/>
</dbReference>
<evidence type="ECO:0000256" key="5">
    <source>
        <dbReference type="ARBA" id="ARBA00023268"/>
    </source>
</evidence>
<keyword evidence="1" id="KW-0121">Carboxypeptidase</keyword>